<gene>
    <name evidence="5" type="ORF">FANTH_4550</name>
</gene>
<dbReference type="SUPFAM" id="SSF82199">
    <property type="entry name" value="SET domain"/>
    <property type="match status" value="1"/>
</dbReference>
<sequence>MAGVIDRDCVDVCHKYQYLHASLPPYEPISKMPIRAAPWYDRFKKEFIGDWDHTRSHEHDKRELTVPCSHEGPCTEENLENCPSQGKTCFSKQKDRPCICVQLHRESDPDLCGTCGVLMRADPENAEDELLHATGCQNCSLQRGPTKALVLGQSQLEGVGYGVFTAEFITQGDFIIEYVGELISHGEGVRREARRGGVFDEESNISRYINHASKKSAGDKCGCNITPQILYVNGEYRIMFTAMRDIQAGEELFFDYGENFPNLTKKLLGHKTKEIFDAAKKGTRQPNRADSGQGVARKLPSIDKRKPGKGEPVTRQDLEDENFEPPQSGGETYQMTLRTQTLP</sequence>
<dbReference type="GO" id="GO:0031507">
    <property type="term" value="P:heterochromatin formation"/>
    <property type="evidence" value="ECO:0007669"/>
    <property type="project" value="TreeGrafter"/>
</dbReference>
<dbReference type="Gene3D" id="2.170.270.10">
    <property type="entry name" value="SET domain"/>
    <property type="match status" value="1"/>
</dbReference>
<dbReference type="AlphaFoldDB" id="A0A8H4ZPX4"/>
<dbReference type="InterPro" id="IPR045318">
    <property type="entry name" value="EZH1/2-like"/>
</dbReference>
<dbReference type="Proteomes" id="UP000573603">
    <property type="component" value="Unassembled WGS sequence"/>
</dbReference>
<evidence type="ECO:0000256" key="3">
    <source>
        <dbReference type="SAM" id="MobiDB-lite"/>
    </source>
</evidence>
<keyword evidence="6" id="KW-1185">Reference proteome</keyword>
<feature type="domain" description="SET" evidence="4">
    <location>
        <begin position="147"/>
        <end position="257"/>
    </location>
</feature>
<protein>
    <recommendedName>
        <fullName evidence="4">SET domain-containing protein</fullName>
    </recommendedName>
</protein>
<dbReference type="GO" id="GO:0046976">
    <property type="term" value="F:histone H3K27 methyltransferase activity"/>
    <property type="evidence" value="ECO:0007669"/>
    <property type="project" value="TreeGrafter"/>
</dbReference>
<dbReference type="SMART" id="SM00317">
    <property type="entry name" value="SET"/>
    <property type="match status" value="1"/>
</dbReference>
<dbReference type="PANTHER" id="PTHR45747:SF4">
    <property type="entry name" value="HISTONE-LYSINE N-METHYLTRANSFERASE E(Z)"/>
    <property type="match status" value="1"/>
</dbReference>
<accession>A0A8H4ZPX4</accession>
<dbReference type="PANTHER" id="PTHR45747">
    <property type="entry name" value="HISTONE-LYSINE N-METHYLTRANSFERASE E(Z)"/>
    <property type="match status" value="1"/>
</dbReference>
<dbReference type="EMBL" id="JABEVY010000095">
    <property type="protein sequence ID" value="KAF5250225.1"/>
    <property type="molecule type" value="Genomic_DNA"/>
</dbReference>
<dbReference type="PROSITE" id="PS50280">
    <property type="entry name" value="SET"/>
    <property type="match status" value="1"/>
</dbReference>
<reference evidence="5 6" key="1">
    <citation type="journal article" date="2020" name="BMC Genomics">
        <title>Correction to: Identification and distribution of gene clusters required for synthesis of sphingolipid metabolism inhibitors in diverse species of the filamentous fungus Fusarium.</title>
        <authorList>
            <person name="Kim H.S."/>
            <person name="Lohmar J.M."/>
            <person name="Busman M."/>
            <person name="Brown D.W."/>
            <person name="Naumann T.A."/>
            <person name="Divon H.H."/>
            <person name="Lysoe E."/>
            <person name="Uhlig S."/>
            <person name="Proctor R.H."/>
        </authorList>
    </citation>
    <scope>NUCLEOTIDE SEQUENCE [LARGE SCALE GENOMIC DNA]</scope>
    <source>
        <strain evidence="5 6">NRRL 25214</strain>
    </source>
</reference>
<feature type="compositionally biased region" description="Polar residues" evidence="3">
    <location>
        <begin position="329"/>
        <end position="343"/>
    </location>
</feature>
<evidence type="ECO:0000313" key="6">
    <source>
        <dbReference type="Proteomes" id="UP000573603"/>
    </source>
</evidence>
<organism evidence="5 6">
    <name type="scientific">Fusarium anthophilum</name>
    <dbReference type="NCBI Taxonomy" id="48485"/>
    <lineage>
        <taxon>Eukaryota</taxon>
        <taxon>Fungi</taxon>
        <taxon>Dikarya</taxon>
        <taxon>Ascomycota</taxon>
        <taxon>Pezizomycotina</taxon>
        <taxon>Sordariomycetes</taxon>
        <taxon>Hypocreomycetidae</taxon>
        <taxon>Hypocreales</taxon>
        <taxon>Nectriaceae</taxon>
        <taxon>Fusarium</taxon>
        <taxon>Fusarium fujikuroi species complex</taxon>
    </lineage>
</organism>
<evidence type="ECO:0000313" key="5">
    <source>
        <dbReference type="EMBL" id="KAF5250225.1"/>
    </source>
</evidence>
<evidence type="ECO:0000256" key="2">
    <source>
        <dbReference type="ARBA" id="ARBA00023163"/>
    </source>
</evidence>
<dbReference type="InterPro" id="IPR046341">
    <property type="entry name" value="SET_dom_sf"/>
</dbReference>
<dbReference type="InterPro" id="IPR048360">
    <property type="entry name" value="Ezh2_CXC_fung"/>
</dbReference>
<keyword evidence="1" id="KW-0805">Transcription regulation</keyword>
<feature type="region of interest" description="Disordered" evidence="3">
    <location>
        <begin position="278"/>
        <end position="343"/>
    </location>
</feature>
<comment type="caution">
    <text evidence="5">The sequence shown here is derived from an EMBL/GenBank/DDBJ whole genome shotgun (WGS) entry which is preliminary data.</text>
</comment>
<dbReference type="GO" id="GO:0003682">
    <property type="term" value="F:chromatin binding"/>
    <property type="evidence" value="ECO:0007669"/>
    <property type="project" value="TreeGrafter"/>
</dbReference>
<feature type="compositionally biased region" description="Basic and acidic residues" evidence="3">
    <location>
        <begin position="300"/>
        <end position="317"/>
    </location>
</feature>
<evidence type="ECO:0000256" key="1">
    <source>
        <dbReference type="ARBA" id="ARBA00023015"/>
    </source>
</evidence>
<dbReference type="Pfam" id="PF00856">
    <property type="entry name" value="SET"/>
    <property type="match status" value="1"/>
</dbReference>
<name>A0A8H4ZPX4_9HYPO</name>
<keyword evidence="2" id="KW-0804">Transcription</keyword>
<dbReference type="Pfam" id="PF21509">
    <property type="entry name" value="Ezh2-like__CXC_fung"/>
    <property type="match status" value="1"/>
</dbReference>
<evidence type="ECO:0000259" key="4">
    <source>
        <dbReference type="PROSITE" id="PS50280"/>
    </source>
</evidence>
<dbReference type="GO" id="GO:0005634">
    <property type="term" value="C:nucleus"/>
    <property type="evidence" value="ECO:0007669"/>
    <property type="project" value="TreeGrafter"/>
</dbReference>
<proteinExistence type="predicted"/>
<dbReference type="InterPro" id="IPR001214">
    <property type="entry name" value="SET_dom"/>
</dbReference>